<evidence type="ECO:0000313" key="3">
    <source>
        <dbReference type="Proteomes" id="UP000611796"/>
    </source>
</evidence>
<sequence>MKINFTCNQNDNENIPIALIKALGINFPDFHTNKEDIAYISKGLKKYKNDSICKVPFCTTVEAEAFGGIINLGDLKSTPRVKSYAYNNLDELFNIKNIDFNKGRIKEVLEAVSILNNEGEVVALNVCGPITIISLLIDLKYFYKGIRKNKDKINDFMKVIEDNIVNYIIKGYENGAKIISYSDPVGDINIVGPKVYEDIVSVTTLNIINRVSNKLDDCIIHLCGKTSTALYNIGAYDFNKIKYNNKITYGQAICNLLDTKGVKIIGNNCMKKTPCKVKESIIYSISLSNI</sequence>
<dbReference type="InterPro" id="IPR052024">
    <property type="entry name" value="Methanogen_methyltrans"/>
</dbReference>
<comment type="caution">
    <text evidence="2">The sequence shown here is derived from an EMBL/GenBank/DDBJ whole genome shotgun (WGS) entry which is preliminary data.</text>
</comment>
<evidence type="ECO:0000313" key="2">
    <source>
        <dbReference type="EMBL" id="MBC6004713.1"/>
    </source>
</evidence>
<dbReference type="Pfam" id="PF01208">
    <property type="entry name" value="URO-D"/>
    <property type="match status" value="1"/>
</dbReference>
<keyword evidence="3" id="KW-1185">Reference proteome</keyword>
<feature type="domain" description="Uroporphyrinogen decarboxylase (URO-D)" evidence="1">
    <location>
        <begin position="24"/>
        <end position="267"/>
    </location>
</feature>
<dbReference type="EMBL" id="JACRWD010000007">
    <property type="protein sequence ID" value="MBC6004713.1"/>
    <property type="molecule type" value="Genomic_DNA"/>
</dbReference>
<dbReference type="PANTHER" id="PTHR47099:SF1">
    <property type="entry name" value="METHYLCOBAMIDE:COM METHYLTRANSFERASE MTBA"/>
    <property type="match status" value="1"/>
</dbReference>
<dbReference type="PANTHER" id="PTHR47099">
    <property type="entry name" value="METHYLCOBAMIDE:COM METHYLTRANSFERASE MTBA"/>
    <property type="match status" value="1"/>
</dbReference>
<proteinExistence type="predicted"/>
<gene>
    <name evidence="2" type="ORF">H8891_13025</name>
</gene>
<dbReference type="InterPro" id="IPR038071">
    <property type="entry name" value="UROD/MetE-like_sf"/>
</dbReference>
<evidence type="ECO:0000259" key="1">
    <source>
        <dbReference type="Pfam" id="PF01208"/>
    </source>
</evidence>
<protein>
    <submittedName>
        <fullName evidence="2">Uroporphyrinogen decarboxylase</fullName>
    </submittedName>
</protein>
<accession>A0ABR7K6J3</accession>
<dbReference type="SUPFAM" id="SSF51726">
    <property type="entry name" value="UROD/MetE-like"/>
    <property type="match status" value="1"/>
</dbReference>
<dbReference type="InterPro" id="IPR000257">
    <property type="entry name" value="Uroporphyrinogen_deCOase"/>
</dbReference>
<organism evidence="2 3">
    <name type="scientific">Paeniclostridium hominis</name>
    <dbReference type="NCBI Taxonomy" id="2764329"/>
    <lineage>
        <taxon>Bacteria</taxon>
        <taxon>Bacillati</taxon>
        <taxon>Bacillota</taxon>
        <taxon>Clostridia</taxon>
        <taxon>Peptostreptococcales</taxon>
        <taxon>Peptostreptococcaceae</taxon>
        <taxon>Paeniclostridium</taxon>
    </lineage>
</organism>
<dbReference type="Gene3D" id="3.20.20.210">
    <property type="match status" value="1"/>
</dbReference>
<dbReference type="RefSeq" id="WP_187006759.1">
    <property type="nucleotide sequence ID" value="NZ_JACRWD010000007.1"/>
</dbReference>
<reference evidence="2 3" key="1">
    <citation type="submission" date="2020-08" db="EMBL/GenBank/DDBJ databases">
        <authorList>
            <person name="Liu C."/>
            <person name="Sun Q."/>
        </authorList>
    </citation>
    <scope>NUCLEOTIDE SEQUENCE [LARGE SCALE GENOMIC DNA]</scope>
    <source>
        <strain evidence="2 3">NSJ-45</strain>
    </source>
</reference>
<dbReference type="Proteomes" id="UP000611796">
    <property type="component" value="Unassembled WGS sequence"/>
</dbReference>
<name>A0ABR7K6J3_9FIRM</name>